<feature type="region of interest" description="Disordered" evidence="1">
    <location>
        <begin position="1"/>
        <end position="62"/>
    </location>
</feature>
<organism evidence="2 3">
    <name type="scientific">Cyclospora cayetanensis</name>
    <dbReference type="NCBI Taxonomy" id="88456"/>
    <lineage>
        <taxon>Eukaryota</taxon>
        <taxon>Sar</taxon>
        <taxon>Alveolata</taxon>
        <taxon>Apicomplexa</taxon>
        <taxon>Conoidasida</taxon>
        <taxon>Coccidia</taxon>
        <taxon>Eucoccidiorida</taxon>
        <taxon>Eimeriorina</taxon>
        <taxon>Eimeriidae</taxon>
        <taxon>Cyclospora</taxon>
    </lineage>
</organism>
<evidence type="ECO:0000313" key="3">
    <source>
        <dbReference type="Proteomes" id="UP000095192"/>
    </source>
</evidence>
<comment type="caution">
    <text evidence="2">The sequence shown here is derived from an EMBL/GenBank/DDBJ whole genome shotgun (WGS) entry which is preliminary data.</text>
</comment>
<dbReference type="VEuPathDB" id="ToxoDB:LOC34619049"/>
<feature type="compositionally biased region" description="Basic and acidic residues" evidence="1">
    <location>
        <begin position="19"/>
        <end position="53"/>
    </location>
</feature>
<protein>
    <submittedName>
        <fullName evidence="2">Uncharacterized protein</fullName>
    </submittedName>
</protein>
<dbReference type="InParanoid" id="A0A1D3D9U2"/>
<proteinExistence type="predicted"/>
<evidence type="ECO:0000313" key="2">
    <source>
        <dbReference type="EMBL" id="OEH80220.1"/>
    </source>
</evidence>
<dbReference type="AlphaFoldDB" id="A0A1D3D9U2"/>
<name>A0A1D3D9U2_9EIME</name>
<reference evidence="2 3" key="1">
    <citation type="journal article" date="2016" name="BMC Genomics">
        <title>Comparative genomics reveals Cyclospora cayetanensis possesses coccidia-like metabolism and invasion components but unique surface antigens.</title>
        <authorList>
            <person name="Liu S."/>
            <person name="Wang L."/>
            <person name="Zheng H."/>
            <person name="Xu Z."/>
            <person name="Roellig D.M."/>
            <person name="Li N."/>
            <person name="Frace M.A."/>
            <person name="Tang K."/>
            <person name="Arrowood M.J."/>
            <person name="Moss D.M."/>
            <person name="Zhang L."/>
            <person name="Feng Y."/>
            <person name="Xiao L."/>
        </authorList>
    </citation>
    <scope>NUCLEOTIDE SEQUENCE [LARGE SCALE GENOMIC DNA]</scope>
    <source>
        <strain evidence="2 3">CHN_HEN01</strain>
    </source>
</reference>
<sequence>METAALGTEGVLSSYVEHSAPHESDIDGGPKAEKRKANEAEHLPDLKRVKQDHSTSLSFPEPLSKSMDSLIDSFLTAEQDGIFAEDWLNRTWGGALDDNAPEDVLWEALDGLQTSPPGSSSLLSEPSISHAVSPLSAKDEFFSGTVDFASSPAKYSRSSFPPPPLLSPNVVYSVIGKQAEGVKKHINSIEQAVRPL</sequence>
<evidence type="ECO:0000256" key="1">
    <source>
        <dbReference type="SAM" id="MobiDB-lite"/>
    </source>
</evidence>
<dbReference type="Proteomes" id="UP000095192">
    <property type="component" value="Unassembled WGS sequence"/>
</dbReference>
<dbReference type="EMBL" id="JROU02000159">
    <property type="protein sequence ID" value="OEH80220.1"/>
    <property type="molecule type" value="Genomic_DNA"/>
</dbReference>
<dbReference type="VEuPathDB" id="ToxoDB:cyc_02154"/>
<gene>
    <name evidence="2" type="ORF">cyc_02154</name>
</gene>
<accession>A0A1D3D9U2</accession>
<keyword evidence="3" id="KW-1185">Reference proteome</keyword>